<name>A0AAP7DIV2_PAEAL</name>
<dbReference type="EMBL" id="JABFOR010000020">
    <property type="protein sequence ID" value="NOJ71992.1"/>
    <property type="molecule type" value="Genomic_DNA"/>
</dbReference>
<protein>
    <recommendedName>
        <fullName evidence="4">PepSY domain-containing protein</fullName>
    </recommendedName>
</protein>
<sequence length="346" mass="38798">MKMNTLLALTLACSLFAATPAMAERAGVTNGGTGIVQYSDVDRKLAESAEKAIEQYRNGKAFQLEEAFKDSYFVDKEQKESWIIQSKDRSAVVSVDAVSGKVLTVSLSFKMEEVTGEYASYLKVAQSAVKQLHKNAELVFTEAHFFKNNNAANISEVMTFGAKDDQFIQIDTKTSKPLNYRFIYKAVDMDRKIIGVAEQAVKSMGIDKVQPFTSFVYEKYEGREEWRLTRKIEVKGDLRKNGAVRIDENNRAFVVEAVATIEAKTGKLTSINVKPNTNNQKRKSLSKEQGIAIAKPVAKKLWGVDLSSYEVKVNKDWGDYTFSRKGKAAIVAKFDNFGNLVRMERK</sequence>
<dbReference type="RefSeq" id="WP_171417464.1">
    <property type="nucleotide sequence ID" value="NZ_JABFOR010000020.1"/>
</dbReference>
<accession>A0AAP7DIV2</accession>
<gene>
    <name evidence="2" type="ORF">HMI46_15690</name>
</gene>
<organism evidence="2 3">
    <name type="scientific">Paenibacillus alvei</name>
    <name type="common">Bacillus alvei</name>
    <dbReference type="NCBI Taxonomy" id="44250"/>
    <lineage>
        <taxon>Bacteria</taxon>
        <taxon>Bacillati</taxon>
        <taxon>Bacillota</taxon>
        <taxon>Bacilli</taxon>
        <taxon>Bacillales</taxon>
        <taxon>Paenibacillaceae</taxon>
        <taxon>Paenibacillus</taxon>
    </lineage>
</organism>
<proteinExistence type="predicted"/>
<dbReference type="AlphaFoldDB" id="A0AAP7DIV2"/>
<feature type="chain" id="PRO_5042830741" description="PepSY domain-containing protein" evidence="1">
    <location>
        <begin position="24"/>
        <end position="346"/>
    </location>
</feature>
<evidence type="ECO:0008006" key="4">
    <source>
        <dbReference type="Google" id="ProtNLM"/>
    </source>
</evidence>
<evidence type="ECO:0000256" key="1">
    <source>
        <dbReference type="SAM" id="SignalP"/>
    </source>
</evidence>
<reference evidence="2 3" key="1">
    <citation type="submission" date="2020-05" db="EMBL/GenBank/DDBJ databases">
        <title>Whole genome sequencing and identification of novel metabolites from Paenibacillus alvei strain JR949.</title>
        <authorList>
            <person name="Rajendhran J."/>
            <person name="Sree Pranav P."/>
            <person name="Mahalakshmi B."/>
            <person name="Karthikeyan R."/>
        </authorList>
    </citation>
    <scope>NUCLEOTIDE SEQUENCE [LARGE SCALE GENOMIC DNA]</scope>
    <source>
        <strain evidence="2 3">JR949</strain>
    </source>
</reference>
<dbReference type="Proteomes" id="UP000552038">
    <property type="component" value="Unassembled WGS sequence"/>
</dbReference>
<feature type="signal peptide" evidence="1">
    <location>
        <begin position="1"/>
        <end position="23"/>
    </location>
</feature>
<comment type="caution">
    <text evidence="2">The sequence shown here is derived from an EMBL/GenBank/DDBJ whole genome shotgun (WGS) entry which is preliminary data.</text>
</comment>
<evidence type="ECO:0000313" key="3">
    <source>
        <dbReference type="Proteomes" id="UP000552038"/>
    </source>
</evidence>
<evidence type="ECO:0000313" key="2">
    <source>
        <dbReference type="EMBL" id="NOJ71992.1"/>
    </source>
</evidence>
<keyword evidence="1" id="KW-0732">Signal</keyword>